<keyword evidence="3" id="KW-1185">Reference proteome</keyword>
<comment type="caution">
    <text evidence="2">The sequence shown here is derived from an EMBL/GenBank/DDBJ whole genome shotgun (WGS) entry which is preliminary data.</text>
</comment>
<name>H0EWR8_GLAL7</name>
<feature type="region of interest" description="Disordered" evidence="1">
    <location>
        <begin position="47"/>
        <end position="67"/>
    </location>
</feature>
<gene>
    <name evidence="2" type="ORF">M7I_7241</name>
</gene>
<accession>H0EWR8</accession>
<evidence type="ECO:0000313" key="2">
    <source>
        <dbReference type="EMBL" id="EHK97098.1"/>
    </source>
</evidence>
<protein>
    <submittedName>
        <fullName evidence="2">Uncharacterized protein</fullName>
    </submittedName>
</protein>
<dbReference type="AlphaFoldDB" id="H0EWR8"/>
<dbReference type="InParanoid" id="H0EWR8"/>
<evidence type="ECO:0000256" key="1">
    <source>
        <dbReference type="SAM" id="MobiDB-lite"/>
    </source>
</evidence>
<dbReference type="OrthoDB" id="2121828at2759"/>
<sequence>MLNTGQNTADNFWFRARMVTHCWQEPDLPGPGFDEVKAAIHYTSKRRGKAAVSRPSTRRAVSSTAQLSGPICSNPPYIDLLKA</sequence>
<evidence type="ECO:0000313" key="3">
    <source>
        <dbReference type="Proteomes" id="UP000005446"/>
    </source>
</evidence>
<reference evidence="2 3" key="1">
    <citation type="journal article" date="2012" name="Eukaryot. Cell">
        <title>Genome sequence of the fungus Glarea lozoyensis: the first genome sequence of a species from the Helotiaceae family.</title>
        <authorList>
            <person name="Youssar L."/>
            <person name="Gruening B.A."/>
            <person name="Erxleben A."/>
            <person name="Guenther S."/>
            <person name="Huettel W."/>
        </authorList>
    </citation>
    <scope>NUCLEOTIDE SEQUENCE [LARGE SCALE GENOMIC DNA]</scope>
    <source>
        <strain evidence="3">ATCC 74030 / MF5533</strain>
    </source>
</reference>
<proteinExistence type="predicted"/>
<dbReference type="Proteomes" id="UP000005446">
    <property type="component" value="Unassembled WGS sequence"/>
</dbReference>
<dbReference type="HOGENOM" id="CLU_2542786_0_0_1"/>
<dbReference type="EMBL" id="AGUE01000211">
    <property type="protein sequence ID" value="EHK97098.1"/>
    <property type="molecule type" value="Genomic_DNA"/>
</dbReference>
<organism evidence="2 3">
    <name type="scientific">Glarea lozoyensis (strain ATCC 74030 / MF5533)</name>
    <dbReference type="NCBI Taxonomy" id="1104152"/>
    <lineage>
        <taxon>Eukaryota</taxon>
        <taxon>Fungi</taxon>
        <taxon>Dikarya</taxon>
        <taxon>Ascomycota</taxon>
        <taxon>Pezizomycotina</taxon>
        <taxon>Leotiomycetes</taxon>
        <taxon>Helotiales</taxon>
        <taxon>Helotiaceae</taxon>
        <taxon>Glarea</taxon>
    </lineage>
</organism>